<reference evidence="3" key="1">
    <citation type="submission" date="2023-06" db="EMBL/GenBank/DDBJ databases">
        <authorList>
            <consortium name="Lawrence Berkeley National Laboratory"/>
            <person name="Ahrendt S."/>
            <person name="Sahu N."/>
            <person name="Indic B."/>
            <person name="Wong-Bajracharya J."/>
            <person name="Merenyi Z."/>
            <person name="Ke H.-M."/>
            <person name="Monk M."/>
            <person name="Kocsube S."/>
            <person name="Drula E."/>
            <person name="Lipzen A."/>
            <person name="Balint B."/>
            <person name="Henrissat B."/>
            <person name="Andreopoulos B."/>
            <person name="Martin F.M."/>
            <person name="Harder C.B."/>
            <person name="Rigling D."/>
            <person name="Ford K.L."/>
            <person name="Foster G.D."/>
            <person name="Pangilinan J."/>
            <person name="Papanicolaou A."/>
            <person name="Barry K."/>
            <person name="LaButti K."/>
            <person name="Viragh M."/>
            <person name="Koriabine M."/>
            <person name="Yan M."/>
            <person name="Riley R."/>
            <person name="Champramary S."/>
            <person name="Plett K.L."/>
            <person name="Tsai I.J."/>
            <person name="Slot J."/>
            <person name="Sipos G."/>
            <person name="Plett J."/>
            <person name="Nagy L.G."/>
            <person name="Grigoriev I.V."/>
        </authorList>
    </citation>
    <scope>NUCLEOTIDE SEQUENCE</scope>
    <source>
        <strain evidence="3">CCBAS 213</strain>
    </source>
</reference>
<protein>
    <submittedName>
        <fullName evidence="3">Uncharacterized protein</fullName>
    </submittedName>
</protein>
<keyword evidence="2" id="KW-0732">Signal</keyword>
<keyword evidence="1" id="KW-0472">Membrane</keyword>
<dbReference type="RefSeq" id="XP_060331286.1">
    <property type="nucleotide sequence ID" value="XM_060472988.1"/>
</dbReference>
<keyword evidence="1" id="KW-1133">Transmembrane helix</keyword>
<dbReference type="GeneID" id="85356536"/>
<evidence type="ECO:0000313" key="4">
    <source>
        <dbReference type="Proteomes" id="UP001175211"/>
    </source>
</evidence>
<comment type="caution">
    <text evidence="3">The sequence shown here is derived from an EMBL/GenBank/DDBJ whole genome shotgun (WGS) entry which is preliminary data.</text>
</comment>
<evidence type="ECO:0000256" key="2">
    <source>
        <dbReference type="SAM" id="SignalP"/>
    </source>
</evidence>
<sequence>MLLLFFFQLVFLFSQCSAEGIEVFGTITSLSTATATSATSLSPSYRRRRFLIIGLFCVAAVLSQVTAIALHLFFRARKLDIEDAPIKTGKNLDERECAKD</sequence>
<dbReference type="AlphaFoldDB" id="A0AA39KFL3"/>
<accession>A0AA39KFL3</accession>
<dbReference type="EMBL" id="JAUEPS010000015">
    <property type="protein sequence ID" value="KAK0459060.1"/>
    <property type="molecule type" value="Genomic_DNA"/>
</dbReference>
<evidence type="ECO:0000256" key="1">
    <source>
        <dbReference type="SAM" id="Phobius"/>
    </source>
</evidence>
<keyword evidence="1" id="KW-0812">Transmembrane</keyword>
<feature type="transmembrane region" description="Helical" evidence="1">
    <location>
        <begin position="50"/>
        <end position="74"/>
    </location>
</feature>
<feature type="signal peptide" evidence="2">
    <location>
        <begin position="1"/>
        <end position="18"/>
    </location>
</feature>
<gene>
    <name evidence="3" type="ORF">EV420DRAFT_1538123</name>
</gene>
<evidence type="ECO:0000313" key="3">
    <source>
        <dbReference type="EMBL" id="KAK0459060.1"/>
    </source>
</evidence>
<dbReference type="Proteomes" id="UP001175211">
    <property type="component" value="Unassembled WGS sequence"/>
</dbReference>
<feature type="chain" id="PRO_5041218718" evidence="2">
    <location>
        <begin position="19"/>
        <end position="100"/>
    </location>
</feature>
<organism evidence="3 4">
    <name type="scientific">Armillaria tabescens</name>
    <name type="common">Ringless honey mushroom</name>
    <name type="synonym">Agaricus tabescens</name>
    <dbReference type="NCBI Taxonomy" id="1929756"/>
    <lineage>
        <taxon>Eukaryota</taxon>
        <taxon>Fungi</taxon>
        <taxon>Dikarya</taxon>
        <taxon>Basidiomycota</taxon>
        <taxon>Agaricomycotina</taxon>
        <taxon>Agaricomycetes</taxon>
        <taxon>Agaricomycetidae</taxon>
        <taxon>Agaricales</taxon>
        <taxon>Marasmiineae</taxon>
        <taxon>Physalacriaceae</taxon>
        <taxon>Desarmillaria</taxon>
    </lineage>
</organism>
<proteinExistence type="predicted"/>
<keyword evidence="4" id="KW-1185">Reference proteome</keyword>
<name>A0AA39KFL3_ARMTA</name>